<dbReference type="Gene3D" id="2.130.10.10">
    <property type="entry name" value="YVTN repeat-like/Quinoprotein amine dehydrogenase"/>
    <property type="match status" value="3"/>
</dbReference>
<dbReference type="InterPro" id="IPR015943">
    <property type="entry name" value="WD40/YVTN_repeat-like_dom_sf"/>
</dbReference>
<organism evidence="6 7">
    <name type="scientific">Cudoniella acicularis</name>
    <dbReference type="NCBI Taxonomy" id="354080"/>
    <lineage>
        <taxon>Eukaryota</taxon>
        <taxon>Fungi</taxon>
        <taxon>Dikarya</taxon>
        <taxon>Ascomycota</taxon>
        <taxon>Pezizomycotina</taxon>
        <taxon>Leotiomycetes</taxon>
        <taxon>Helotiales</taxon>
        <taxon>Tricladiaceae</taxon>
        <taxon>Cudoniella</taxon>
    </lineage>
</organism>
<dbReference type="FunFam" id="2.130.10.10:FF:000629">
    <property type="entry name" value="UV-damaged DNA binding protein"/>
    <property type="match status" value="1"/>
</dbReference>
<keyword evidence="7" id="KW-1185">Reference proteome</keyword>
<dbReference type="Proteomes" id="UP000566819">
    <property type="component" value="Unassembled WGS sequence"/>
</dbReference>
<sequence length="1146" mass="127165">MAYLAPIHRPSSVRHAIKLNLLDPEEECLVLAKANRIEIWRPSTEGLVMVLSKAIYGRISMLAKIRPIGSEIDHLFIGTVRFQYFTVVWNPETRQIDTVQSFVDVTEKYVQDSYTQDRVLVDPNGRHLILELFQGILNLIKIVKPRKGTGEYLEKPEQVRITELKILASTFLHTETDKPKVAFLYDTGSKTGKKLVTYRLVDEKSHYSQFDPIKDRENEVGDLCFGASHLIPVPQGEEIQKRYIVRNAAMAKAQLGGIIVVGETKMTYLDDESKVTVDHWLTEASIFVAWERYSDLQYLLADEYGMLHLLTLLVDGAVVAGMEMRKIGKTTKATVMVHMGNGILFIASHVGNSQIVRLDLNSDDRPIEVLQDLANIAPILDFAVMDMGGREGEATTNEYSSGQARLVTCSGAHEEGSLRSVRSGVGLEDIGILADMDEIREVFSLRSCEQLWDDILVVSFPIATRIFLFDPEGEIEEVEEYRGMLMNEHTLLTMNLLDGLLLQVTPTSASILGLGPAYVVARWQPPEGQIITAASANVDHLLVSANGITLVSLDIQQQLREVAVQSLSNGDQVACIHVPTEAPNLGVVGFWKSGSISILNLKDLQIVHSEELRRTNSASVPRDIAMVQTLPRDRSGLSLFVAMEDGIVLTFSVDKSNYSLFGRKSIVLGTQQAKFSVLPRSDGLFNIFATCEHPSLIYGSEGRVIYSAVTAETALCVCSFNSEAYPGALIVATGENLKISQIDTERRTHVQTLPMGQTIRRIAYSAKEKAFGIGCIKRELVHGEEIITNSFSLVDEVLLRDLGKPHQLGYLQPELIECVIRAELPIAHGDGLPAERFIVGTSFLGEEVSNGDEVKGRLLVFAIDKSRSPYLVLSKNLKGSCRRLAVLQGKIVAALVKTVVIFEYLETTAVSATLQKLATYRTATCPIDLEVKNNVIAVADMMKSVSLLEYIRGIDGMSGSLNEIARHHEALWSTGVVSIDDDSYLETDADGNIIVLKRNINGVTLEDRKSLQVTSEINLGEMVNKIQRIEVEPSQNVMVIPKAFLATTEGSVYLFSTIVPSSQDLLMRLQVRMSEIISTLGDLDFNTYRSFKNSVRETVEPFRFVDGELIERFLDVDEGMQEEICRGLGPSVEDVRSVVEELKRLH</sequence>
<dbReference type="GO" id="GO:0003676">
    <property type="term" value="F:nucleic acid binding"/>
    <property type="evidence" value="ECO:0007669"/>
    <property type="project" value="InterPro"/>
</dbReference>
<proteinExistence type="predicted"/>
<keyword evidence="2" id="KW-0539">Nucleus</keyword>
<comment type="caution">
    <text evidence="6">The sequence shown here is derived from an EMBL/GenBank/DDBJ whole genome shotgun (WGS) entry which is preliminary data.</text>
</comment>
<dbReference type="AlphaFoldDB" id="A0A8H4W382"/>
<dbReference type="InterPro" id="IPR058543">
    <property type="entry name" value="Beta-prop_RSE1/DDB1/CPSF1_2nd"/>
</dbReference>
<evidence type="ECO:0000259" key="4">
    <source>
        <dbReference type="Pfam" id="PF10433"/>
    </source>
</evidence>
<feature type="domain" description="RSE1/DDB1/CPSF1 second beta-propeller" evidence="5">
    <location>
        <begin position="433"/>
        <end position="742"/>
    </location>
</feature>
<evidence type="ECO:0000259" key="3">
    <source>
        <dbReference type="Pfam" id="PF03178"/>
    </source>
</evidence>
<dbReference type="SUPFAM" id="SSF50969">
    <property type="entry name" value="YVTN repeat-like/Quinoprotein amine dehydrogenase"/>
    <property type="match status" value="1"/>
</dbReference>
<evidence type="ECO:0000256" key="2">
    <source>
        <dbReference type="ARBA" id="ARBA00023242"/>
    </source>
</evidence>
<dbReference type="InterPro" id="IPR050358">
    <property type="entry name" value="RSE1/DDB1/CFT1"/>
</dbReference>
<evidence type="ECO:0000259" key="5">
    <source>
        <dbReference type="Pfam" id="PF23726"/>
    </source>
</evidence>
<dbReference type="InterPro" id="IPR011044">
    <property type="entry name" value="Quino_amine_DH_bsu"/>
</dbReference>
<feature type="domain" description="RSE1/DDB1/CPSF1 C-terminal" evidence="3">
    <location>
        <begin position="790"/>
        <end position="1115"/>
    </location>
</feature>
<gene>
    <name evidence="6" type="ORF">G7Y89_g6206</name>
</gene>
<evidence type="ECO:0000313" key="6">
    <source>
        <dbReference type="EMBL" id="KAF4631916.1"/>
    </source>
</evidence>
<dbReference type="Pfam" id="PF23726">
    <property type="entry name" value="Beta-prop_RSE1_2nd"/>
    <property type="match status" value="1"/>
</dbReference>
<evidence type="ECO:0008006" key="8">
    <source>
        <dbReference type="Google" id="ProtNLM"/>
    </source>
</evidence>
<evidence type="ECO:0000313" key="7">
    <source>
        <dbReference type="Proteomes" id="UP000566819"/>
    </source>
</evidence>
<protein>
    <recommendedName>
        <fullName evidence="8">DNA damage-binding protein 1</fullName>
    </recommendedName>
</protein>
<name>A0A8H4W382_9HELO</name>
<dbReference type="Pfam" id="PF10433">
    <property type="entry name" value="Beta-prop_RSE1_1st"/>
    <property type="match status" value="1"/>
</dbReference>
<dbReference type="Gene3D" id="1.10.150.910">
    <property type="match status" value="1"/>
</dbReference>
<evidence type="ECO:0000256" key="1">
    <source>
        <dbReference type="ARBA" id="ARBA00004123"/>
    </source>
</evidence>
<dbReference type="GO" id="GO:0005634">
    <property type="term" value="C:nucleus"/>
    <property type="evidence" value="ECO:0007669"/>
    <property type="project" value="UniProtKB-SubCell"/>
</dbReference>
<dbReference type="InterPro" id="IPR004871">
    <property type="entry name" value="RSE1/DDB1/CPSF1_C"/>
</dbReference>
<dbReference type="InterPro" id="IPR018846">
    <property type="entry name" value="Beta-prop_RSE1/DDB1/CPSF1_1st"/>
</dbReference>
<accession>A0A8H4W382</accession>
<comment type="subcellular location">
    <subcellularLocation>
        <location evidence="1">Nucleus</location>
    </subcellularLocation>
</comment>
<dbReference type="OrthoDB" id="433457at2759"/>
<dbReference type="Pfam" id="PF03178">
    <property type="entry name" value="CPSF_A"/>
    <property type="match status" value="1"/>
</dbReference>
<feature type="domain" description="RSE1/DDB1/CPSF1 first beta-propeller" evidence="4">
    <location>
        <begin position="12"/>
        <end position="373"/>
    </location>
</feature>
<reference evidence="6 7" key="1">
    <citation type="submission" date="2020-03" db="EMBL/GenBank/DDBJ databases">
        <title>Draft Genome Sequence of Cudoniella acicularis.</title>
        <authorList>
            <person name="Buettner E."/>
            <person name="Kellner H."/>
        </authorList>
    </citation>
    <scope>NUCLEOTIDE SEQUENCE [LARGE SCALE GENOMIC DNA]</scope>
    <source>
        <strain evidence="6 7">DSM 108380</strain>
    </source>
</reference>
<dbReference type="EMBL" id="JAAMPI010000397">
    <property type="protein sequence ID" value="KAF4631916.1"/>
    <property type="molecule type" value="Genomic_DNA"/>
</dbReference>
<dbReference type="PANTHER" id="PTHR10644">
    <property type="entry name" value="DNA REPAIR/RNA PROCESSING CPSF FAMILY"/>
    <property type="match status" value="1"/>
</dbReference>